<accession>A0ABQ4CZ32</accession>
<name>A0ABQ4CZ32_9ACTN</name>
<comment type="caution">
    <text evidence="5">The sequence shown here is derived from an EMBL/GenBank/DDBJ whole genome shotgun (WGS) entry which is preliminary data.</text>
</comment>
<protein>
    <submittedName>
        <fullName evidence="5">Succinate-semialdehyde dehydrogenase</fullName>
    </submittedName>
</protein>
<dbReference type="RefSeq" id="WP_203717415.1">
    <property type="nucleotide sequence ID" value="NZ_BONE01000064.1"/>
</dbReference>
<evidence type="ECO:0000313" key="5">
    <source>
        <dbReference type="EMBL" id="GIF76541.1"/>
    </source>
</evidence>
<dbReference type="Gene3D" id="3.40.309.10">
    <property type="entry name" value="Aldehyde Dehydrogenase, Chain A, domain 2"/>
    <property type="match status" value="1"/>
</dbReference>
<dbReference type="Gene3D" id="3.40.605.10">
    <property type="entry name" value="Aldehyde Dehydrogenase, Chain A, domain 1"/>
    <property type="match status" value="1"/>
</dbReference>
<dbReference type="Proteomes" id="UP000604117">
    <property type="component" value="Unassembled WGS sequence"/>
</dbReference>
<dbReference type="CDD" id="cd07100">
    <property type="entry name" value="ALDH_SSADH1_GabD1"/>
    <property type="match status" value="1"/>
</dbReference>
<comment type="similarity">
    <text evidence="1">Belongs to the aldehyde dehydrogenase family.</text>
</comment>
<gene>
    <name evidence="5" type="ORF">Asi02nite_60590</name>
</gene>
<reference evidence="5 6" key="1">
    <citation type="submission" date="2021-01" db="EMBL/GenBank/DDBJ databases">
        <title>Whole genome shotgun sequence of Asanoa siamensis NBRC 107932.</title>
        <authorList>
            <person name="Komaki H."/>
            <person name="Tamura T."/>
        </authorList>
    </citation>
    <scope>NUCLEOTIDE SEQUENCE [LARGE SCALE GENOMIC DNA]</scope>
    <source>
        <strain evidence="5 6">NBRC 107932</strain>
    </source>
</reference>
<dbReference type="Pfam" id="PF00171">
    <property type="entry name" value="Aldedh"/>
    <property type="match status" value="1"/>
</dbReference>
<feature type="domain" description="Aldehyde dehydrogenase" evidence="4">
    <location>
        <begin position="3"/>
        <end position="454"/>
    </location>
</feature>
<keyword evidence="2" id="KW-0521">NADP</keyword>
<dbReference type="PANTHER" id="PTHR43217:SF1">
    <property type="entry name" value="SUCCINATE SEMIALDEHYDE DEHYDROGENASE [NAD(P)+] SAD"/>
    <property type="match status" value="1"/>
</dbReference>
<dbReference type="InterPro" id="IPR047110">
    <property type="entry name" value="GABD/Sad-like"/>
</dbReference>
<organism evidence="5 6">
    <name type="scientific">Asanoa siamensis</name>
    <dbReference type="NCBI Taxonomy" id="926357"/>
    <lineage>
        <taxon>Bacteria</taxon>
        <taxon>Bacillati</taxon>
        <taxon>Actinomycetota</taxon>
        <taxon>Actinomycetes</taxon>
        <taxon>Micromonosporales</taxon>
        <taxon>Micromonosporaceae</taxon>
        <taxon>Asanoa</taxon>
    </lineage>
</organism>
<dbReference type="InterPro" id="IPR016163">
    <property type="entry name" value="Ald_DH_C"/>
</dbReference>
<evidence type="ECO:0000256" key="2">
    <source>
        <dbReference type="ARBA" id="ARBA00022857"/>
    </source>
</evidence>
<dbReference type="PANTHER" id="PTHR43217">
    <property type="entry name" value="SUCCINATE SEMIALDEHYDE DEHYDROGENASE [NAD(P)+] SAD"/>
    <property type="match status" value="1"/>
</dbReference>
<dbReference type="InterPro" id="IPR015590">
    <property type="entry name" value="Aldehyde_DH_dom"/>
</dbReference>
<keyword evidence="3" id="KW-0560">Oxidoreductase</keyword>
<dbReference type="SUPFAM" id="SSF53720">
    <property type="entry name" value="ALDH-like"/>
    <property type="match status" value="1"/>
</dbReference>
<keyword evidence="6" id="KW-1185">Reference proteome</keyword>
<dbReference type="EMBL" id="BONE01000064">
    <property type="protein sequence ID" value="GIF76541.1"/>
    <property type="molecule type" value="Genomic_DNA"/>
</dbReference>
<dbReference type="InterPro" id="IPR016162">
    <property type="entry name" value="Ald_DH_N"/>
</dbReference>
<evidence type="ECO:0000256" key="1">
    <source>
        <dbReference type="ARBA" id="ARBA00009986"/>
    </source>
</evidence>
<evidence type="ECO:0000259" key="4">
    <source>
        <dbReference type="Pfam" id="PF00171"/>
    </source>
</evidence>
<sequence length="457" mass="48408">MAIATTNPATGEMLKSFDPMGEKQIERILADAAAAAVTLRATSFDERAAWLREAALLLEGEVVEVARLVTMEMGKPIGEAKAEVTKCAAACRYFATHAEEFLADQPADAHAVGASRAYTRFEPLGPVLAVMPWNFPLWQVMRFAAPNLMVGNPGLLKHASNVPQTALYLDELFERSGFPPGAFQALLVGSDAIENILLDPRVRAATLTGSTPAGRAVAAAAGRALKKTVLELGGSDPFVVLPSADLDAAVATAVKARCQNSGQSCIAAKRFIVHGEVYETFARAFTDRMAALVVGDPLDHATDVGPLATEQVRDDVAAQVDDAVARGATVLTGGRVPDGPGWFYPPTVVTDITRDMRMFGEEVFGPVAGLYRASSVDEALELANATEFGLGSNVWTNDPGERERFVNGLDAGQVFVNGMTTSYPALPFGGVGDSGYGRELSSLGIREFCNAKAVWIG</sequence>
<dbReference type="InterPro" id="IPR044148">
    <property type="entry name" value="ALDH_GabD1-like"/>
</dbReference>
<proteinExistence type="inferred from homology"/>
<dbReference type="InterPro" id="IPR016161">
    <property type="entry name" value="Ald_DH/histidinol_DH"/>
</dbReference>
<evidence type="ECO:0000313" key="6">
    <source>
        <dbReference type="Proteomes" id="UP000604117"/>
    </source>
</evidence>
<dbReference type="NCBIfam" id="NF006915">
    <property type="entry name" value="PRK09406.1"/>
    <property type="match status" value="1"/>
</dbReference>
<evidence type="ECO:0000256" key="3">
    <source>
        <dbReference type="ARBA" id="ARBA00023002"/>
    </source>
</evidence>